<feature type="region of interest" description="Disordered" evidence="6">
    <location>
        <begin position="226"/>
        <end position="278"/>
    </location>
</feature>
<dbReference type="Proteomes" id="UP000473699">
    <property type="component" value="Unassembled WGS sequence"/>
</dbReference>
<keyword evidence="2" id="KW-0694">RNA-binding</keyword>
<dbReference type="EMBL" id="VUNH01000003">
    <property type="protein sequence ID" value="MST55186.1"/>
    <property type="molecule type" value="Genomic_DNA"/>
</dbReference>
<keyword evidence="3" id="KW-0133">Cell shape</keyword>
<dbReference type="PANTHER" id="PTHR35800">
    <property type="entry name" value="PROTEIN JAG"/>
    <property type="match status" value="1"/>
</dbReference>
<evidence type="ECO:0000256" key="6">
    <source>
        <dbReference type="SAM" id="MobiDB-lite"/>
    </source>
</evidence>
<dbReference type="PANTHER" id="PTHR35800:SF1">
    <property type="entry name" value="RNA-BINDING PROTEIN KHPB"/>
    <property type="match status" value="1"/>
</dbReference>
<dbReference type="GO" id="GO:0008360">
    <property type="term" value="P:regulation of cell shape"/>
    <property type="evidence" value="ECO:0007669"/>
    <property type="project" value="UniProtKB-KW"/>
</dbReference>
<evidence type="ECO:0000256" key="3">
    <source>
        <dbReference type="ARBA" id="ARBA00022960"/>
    </source>
</evidence>
<dbReference type="CDD" id="cd02644">
    <property type="entry name" value="R3H_jag"/>
    <property type="match status" value="1"/>
</dbReference>
<dbReference type="InterPro" id="IPR038008">
    <property type="entry name" value="Jag_KH"/>
</dbReference>
<keyword evidence="4" id="KW-0143">Chaperone</keyword>
<dbReference type="Gene3D" id="3.30.1370.50">
    <property type="entry name" value="R3H-like domain"/>
    <property type="match status" value="1"/>
</dbReference>
<name>A0A6L5YA83_9BACT</name>
<protein>
    <submittedName>
        <fullName evidence="8">Jag protein</fullName>
    </submittedName>
</protein>
<organism evidence="8 9">
    <name type="scientific">Pyramidobacter porci</name>
    <dbReference type="NCBI Taxonomy" id="2605789"/>
    <lineage>
        <taxon>Bacteria</taxon>
        <taxon>Thermotogati</taxon>
        <taxon>Synergistota</taxon>
        <taxon>Synergistia</taxon>
        <taxon>Synergistales</taxon>
        <taxon>Dethiosulfovibrionaceae</taxon>
        <taxon>Pyramidobacter</taxon>
    </lineage>
</organism>
<reference evidence="8 9" key="1">
    <citation type="submission" date="2019-08" db="EMBL/GenBank/DDBJ databases">
        <title>In-depth cultivation of the pig gut microbiome towards novel bacterial diversity and tailored functional studies.</title>
        <authorList>
            <person name="Wylensek D."/>
            <person name="Hitch T.C.A."/>
            <person name="Clavel T."/>
        </authorList>
    </citation>
    <scope>NUCLEOTIDE SEQUENCE [LARGE SCALE GENOMIC DNA]</scope>
    <source>
        <strain evidence="8 9">SM-530-WT-4B</strain>
    </source>
</reference>
<dbReference type="InterPro" id="IPR039247">
    <property type="entry name" value="KhpB"/>
</dbReference>
<dbReference type="InterPro" id="IPR032782">
    <property type="entry name" value="KhpB_N"/>
</dbReference>
<evidence type="ECO:0000256" key="2">
    <source>
        <dbReference type="ARBA" id="ARBA00022884"/>
    </source>
</evidence>
<dbReference type="GO" id="GO:0003723">
    <property type="term" value="F:RNA binding"/>
    <property type="evidence" value="ECO:0007669"/>
    <property type="project" value="UniProtKB-KW"/>
</dbReference>
<feature type="compositionally biased region" description="Basic and acidic residues" evidence="6">
    <location>
        <begin position="226"/>
        <end position="249"/>
    </location>
</feature>
<dbReference type="AlphaFoldDB" id="A0A6L5YA83"/>
<proteinExistence type="predicted"/>
<dbReference type="SMART" id="SM00393">
    <property type="entry name" value="R3H"/>
    <property type="match status" value="1"/>
</dbReference>
<dbReference type="PROSITE" id="PS51061">
    <property type="entry name" value="R3H"/>
    <property type="match status" value="1"/>
</dbReference>
<dbReference type="Gene3D" id="3.30.300.20">
    <property type="match status" value="1"/>
</dbReference>
<evidence type="ECO:0000313" key="9">
    <source>
        <dbReference type="Proteomes" id="UP000473699"/>
    </source>
</evidence>
<dbReference type="InterPro" id="IPR036867">
    <property type="entry name" value="R3H_dom_sf"/>
</dbReference>
<dbReference type="Pfam" id="PF01424">
    <property type="entry name" value="R3H"/>
    <property type="match status" value="1"/>
</dbReference>
<keyword evidence="9" id="KW-1185">Reference proteome</keyword>
<dbReference type="RefSeq" id="WP_154528288.1">
    <property type="nucleotide sequence ID" value="NZ_VUNH01000003.1"/>
</dbReference>
<dbReference type="InterPro" id="IPR015946">
    <property type="entry name" value="KH_dom-like_a/b"/>
</dbReference>
<dbReference type="CDD" id="cd02414">
    <property type="entry name" value="KH-II_Jag"/>
    <property type="match status" value="1"/>
</dbReference>
<evidence type="ECO:0000313" key="8">
    <source>
        <dbReference type="EMBL" id="MST55186.1"/>
    </source>
</evidence>
<dbReference type="GO" id="GO:0071555">
    <property type="term" value="P:cell wall organization"/>
    <property type="evidence" value="ECO:0007669"/>
    <property type="project" value="UniProtKB-KW"/>
</dbReference>
<dbReference type="Pfam" id="PF14804">
    <property type="entry name" value="Jag_N"/>
    <property type="match status" value="1"/>
</dbReference>
<keyword evidence="5" id="KW-0961">Cell wall biogenesis/degradation</keyword>
<keyword evidence="1" id="KW-0963">Cytoplasm</keyword>
<dbReference type="InterPro" id="IPR034079">
    <property type="entry name" value="R3H_KhpB"/>
</dbReference>
<dbReference type="SUPFAM" id="SSF82708">
    <property type="entry name" value="R3H domain"/>
    <property type="match status" value="1"/>
</dbReference>
<comment type="caution">
    <text evidence="8">The sequence shown here is derived from an EMBL/GenBank/DDBJ whole genome shotgun (WGS) entry which is preliminary data.</text>
</comment>
<evidence type="ECO:0000256" key="4">
    <source>
        <dbReference type="ARBA" id="ARBA00023186"/>
    </source>
</evidence>
<gene>
    <name evidence="8" type="ORF">FYJ74_03905</name>
</gene>
<sequence>MEENILKTQDDEVLVLEVSSEDEARDRAASHWNIAREDVLLTIVGEEKKLFGLFGRKLKVEARRPAVPAAGPAKAAEANGGFVVLLERVLKAAGLDLEVNVQSDGSVNLSGPDSRILLAGRQGEGLKALDYIVNLMARNDGPVPHVRIDCEGFRRKREKDLERIAMDAAKEAMKTRRTVYLQPMSSWERRIVHLTLRESANVETHSIGVEPGRKVAVRLISGGRPERRYESEGEERRERPDRRHGERSGSRRPRRRRSSRPDISPAGQSRVPTDDNAE</sequence>
<evidence type="ECO:0000259" key="7">
    <source>
        <dbReference type="PROSITE" id="PS51061"/>
    </source>
</evidence>
<evidence type="ECO:0000256" key="5">
    <source>
        <dbReference type="ARBA" id="ARBA00023316"/>
    </source>
</evidence>
<dbReference type="InterPro" id="IPR001374">
    <property type="entry name" value="R3H_dom"/>
</dbReference>
<evidence type="ECO:0000256" key="1">
    <source>
        <dbReference type="ARBA" id="ARBA00022490"/>
    </source>
</evidence>
<feature type="domain" description="R3H" evidence="7">
    <location>
        <begin position="155"/>
        <end position="221"/>
    </location>
</feature>
<accession>A0A6L5YA83</accession>